<sequence>MNLSLTTKDRQFIEHIGAGGPYINLNLMMSNTVIPKRDFSGRGLYIAFTNGS</sequence>
<evidence type="ECO:0000313" key="2">
    <source>
        <dbReference type="Proteomes" id="UP000018861"/>
    </source>
</evidence>
<organism evidence="1 2">
    <name type="scientific">Bacteroides pyogenes JCM 6292</name>
    <dbReference type="NCBI Taxonomy" id="1235809"/>
    <lineage>
        <taxon>Bacteria</taxon>
        <taxon>Pseudomonadati</taxon>
        <taxon>Bacteroidota</taxon>
        <taxon>Bacteroidia</taxon>
        <taxon>Bacteroidales</taxon>
        <taxon>Bacteroidaceae</taxon>
        <taxon>Bacteroides</taxon>
    </lineage>
</organism>
<proteinExistence type="predicted"/>
<dbReference type="EMBL" id="BAIQ01000046">
    <property type="protein sequence ID" value="GAE16875.1"/>
    <property type="molecule type" value="Genomic_DNA"/>
</dbReference>
<evidence type="ECO:0000313" key="1">
    <source>
        <dbReference type="EMBL" id="GAE16875.1"/>
    </source>
</evidence>
<dbReference type="Proteomes" id="UP000018861">
    <property type="component" value="Unassembled WGS sequence"/>
</dbReference>
<reference evidence="1 2" key="1">
    <citation type="journal article" date="2014" name="Genome Announc.">
        <title>Draft Genome Sequences of Three Strains of Bacteroides pyogenes Isolated from a Cat and Swine.</title>
        <authorList>
            <person name="Sakamoto M."/>
            <person name="Oshima K."/>
            <person name="Suda W."/>
            <person name="Kitamura K."/>
            <person name="Iida T."/>
            <person name="Hattori M."/>
            <person name="Ohkuma M."/>
        </authorList>
    </citation>
    <scope>NUCLEOTIDE SEQUENCE [LARGE SCALE GENOMIC DNA]</scope>
    <source>
        <strain evidence="1 2">JCM 6292</strain>
    </source>
</reference>
<name>W4PAV8_9BACE</name>
<protein>
    <submittedName>
        <fullName evidence="1">Uncharacterized protein</fullName>
    </submittedName>
</protein>
<dbReference type="AlphaFoldDB" id="W4PAV8"/>
<accession>W4PAV8</accession>
<gene>
    <name evidence="1" type="ORF">JCM6292_3379</name>
</gene>
<comment type="caution">
    <text evidence="1">The sequence shown here is derived from an EMBL/GenBank/DDBJ whole genome shotgun (WGS) entry which is preliminary data.</text>
</comment>